<feature type="region of interest" description="Disordered" evidence="1">
    <location>
        <begin position="91"/>
        <end position="125"/>
    </location>
</feature>
<dbReference type="Proteomes" id="UP001163105">
    <property type="component" value="Unassembled WGS sequence"/>
</dbReference>
<dbReference type="AlphaFoldDB" id="A0AB34FTH9"/>
<keyword evidence="3" id="KW-1185">Reference proteome</keyword>
<gene>
    <name evidence="2" type="ORF">O9K51_05243</name>
</gene>
<evidence type="ECO:0000313" key="3">
    <source>
        <dbReference type="Proteomes" id="UP001163105"/>
    </source>
</evidence>
<comment type="caution">
    <text evidence="2">The sequence shown here is derived from an EMBL/GenBank/DDBJ whole genome shotgun (WGS) entry which is preliminary data.</text>
</comment>
<evidence type="ECO:0000256" key="1">
    <source>
        <dbReference type="SAM" id="MobiDB-lite"/>
    </source>
</evidence>
<accession>A0AB34FTH9</accession>
<organism evidence="2 3">
    <name type="scientific">Purpureocillium lavendulum</name>
    <dbReference type="NCBI Taxonomy" id="1247861"/>
    <lineage>
        <taxon>Eukaryota</taxon>
        <taxon>Fungi</taxon>
        <taxon>Dikarya</taxon>
        <taxon>Ascomycota</taxon>
        <taxon>Pezizomycotina</taxon>
        <taxon>Sordariomycetes</taxon>
        <taxon>Hypocreomycetidae</taxon>
        <taxon>Hypocreales</taxon>
        <taxon>Ophiocordycipitaceae</taxon>
        <taxon>Purpureocillium</taxon>
    </lineage>
</organism>
<reference evidence="2" key="1">
    <citation type="submission" date="2023-01" db="EMBL/GenBank/DDBJ databases">
        <title>The growth and conidiation of Purpureocillium lavendulum are regulated by nitrogen source and histone H3K14 acetylation.</title>
        <authorList>
            <person name="Tang P."/>
            <person name="Han J."/>
            <person name="Zhang C."/>
            <person name="Tang P."/>
            <person name="Qi F."/>
            <person name="Zhang K."/>
            <person name="Liang L."/>
        </authorList>
    </citation>
    <scope>NUCLEOTIDE SEQUENCE</scope>
    <source>
        <strain evidence="2">YMF1.00683</strain>
    </source>
</reference>
<feature type="compositionally biased region" description="Low complexity" evidence="1">
    <location>
        <begin position="103"/>
        <end position="114"/>
    </location>
</feature>
<evidence type="ECO:0000313" key="2">
    <source>
        <dbReference type="EMBL" id="KAJ6441692.1"/>
    </source>
</evidence>
<name>A0AB34FTH9_9HYPO</name>
<protein>
    <submittedName>
        <fullName evidence="2">Serine-rich protein</fullName>
    </submittedName>
</protein>
<sequence>MTTPPIPHVTASTKRAMLTITHLGQPQGLLSHATPSSSPSLAAQHRLKKVISVHSDKTFSLVAQSGSASSATDSLRSPRYSSTVQSASYDLSSSDLLGEDRPSSPLTPLPELSSQDNSPISKYPGTASDSPWNYRFVGGFLAITVDPGGLFQLEGSARPCRRPSDTRQEFPQLFPVAINALRTIQLQNVHSCPWDRSRKLWSHPGQQRRRHL</sequence>
<dbReference type="EMBL" id="JAQHRD010000004">
    <property type="protein sequence ID" value="KAJ6441692.1"/>
    <property type="molecule type" value="Genomic_DNA"/>
</dbReference>
<proteinExistence type="predicted"/>